<dbReference type="RefSeq" id="WP_012080875.1">
    <property type="nucleotide sequence ID" value="NZ_JBHTCC010000002.1"/>
</dbReference>
<evidence type="ECO:0000313" key="1">
    <source>
        <dbReference type="EMBL" id="MFC7299228.1"/>
    </source>
</evidence>
<name>A0ABW2J6X3_9BURK</name>
<gene>
    <name evidence="1" type="ORF">ACFQO0_12345</name>
</gene>
<dbReference type="EMBL" id="JBHTCC010000002">
    <property type="protein sequence ID" value="MFC7299228.1"/>
    <property type="molecule type" value="Genomic_DNA"/>
</dbReference>
<dbReference type="InterPro" id="IPR056955">
    <property type="entry name" value="ORC-CDC6-like"/>
</dbReference>
<accession>A0ABW2J6X3</accession>
<reference evidence="2" key="1">
    <citation type="journal article" date="2019" name="Int. J. Syst. Evol. Microbiol.">
        <title>The Global Catalogue of Microorganisms (GCM) 10K type strain sequencing project: providing services to taxonomists for standard genome sequencing and annotation.</title>
        <authorList>
            <consortium name="The Broad Institute Genomics Platform"/>
            <consortium name="The Broad Institute Genome Sequencing Center for Infectious Disease"/>
            <person name="Wu L."/>
            <person name="Ma J."/>
        </authorList>
    </citation>
    <scope>NUCLEOTIDE SEQUENCE [LARGE SCALE GENOMIC DNA]</scope>
    <source>
        <strain evidence="2">CCUG 36956</strain>
    </source>
</reference>
<proteinExistence type="predicted"/>
<dbReference type="InterPro" id="IPR027417">
    <property type="entry name" value="P-loop_NTPase"/>
</dbReference>
<protein>
    <recommendedName>
        <fullName evidence="3">ATP-binding protein</fullName>
    </recommendedName>
</protein>
<dbReference type="SUPFAM" id="SSF52540">
    <property type="entry name" value="P-loop containing nucleoside triphosphate hydrolases"/>
    <property type="match status" value="2"/>
</dbReference>
<sequence length="649" mass="73471">MKDIRLAYAQNRAEEQPKDIWEEFVIPLYFNDLPIKEQRKSLVFQGGRGCGKTMLLRYLSHTSQFSPRRLDLSLEDVKYVGLYLRADTNYLAAMNGGGVQEEIWQRAFSHWLACSLSLELIDAVYSINCTEVRQKQFGNLQALNFSAIAKVYPHLGTTFSELKASLILERSKLTAWINNLDSYTRPIFLPGKEFIKDVIDVLQSTLDYLKDSVIATFIDEYENLIPYQQKIINELIKHGQSPLIFNVAIKRNGMTNPGTRGPESIQDIGDLRLIDIEDHLSSNFDLFAAELLFFRLAETAPELLSTMPISIGQLRDPAEVVVRLNDVEYRKSLLNAANTVFPRLRERELAQEVMADASLREHLSQNIRQGLNAWKSALPAAAFISADAPEVSLVSGAILNRKSVTPDELLKELQNYCERKTNRFESAEWIKNNLVGVILQLYSKVNRPCPFFAGFDAFVLMSRGNVRHFLELLHQSFLRAKANGSEIPVLSAPDQAEAVRAASSEFLNGVRSSGIHGNRLHGLTLSLGAIFKEKQRHVAQSETEINHFSISEGDLTEKLIEYLSEAVKWSVLYEDPETKKKNVGVSTLQYILNPIFSGYFQISYRKKKSIQIAAPDLLGLLEDEVKQKDAIVRRIAREKIDNPTLPLDF</sequence>
<comment type="caution">
    <text evidence="1">The sequence shown here is derived from an EMBL/GenBank/DDBJ whole genome shotgun (WGS) entry which is preliminary data.</text>
</comment>
<dbReference type="Proteomes" id="UP001596379">
    <property type="component" value="Unassembled WGS sequence"/>
</dbReference>
<evidence type="ECO:0008006" key="3">
    <source>
        <dbReference type="Google" id="ProtNLM"/>
    </source>
</evidence>
<evidence type="ECO:0000313" key="2">
    <source>
        <dbReference type="Proteomes" id="UP001596379"/>
    </source>
</evidence>
<keyword evidence="2" id="KW-1185">Reference proteome</keyword>
<organism evidence="1 2">
    <name type="scientific">Herminiimonas aquatilis</name>
    <dbReference type="NCBI Taxonomy" id="345342"/>
    <lineage>
        <taxon>Bacteria</taxon>
        <taxon>Pseudomonadati</taxon>
        <taxon>Pseudomonadota</taxon>
        <taxon>Betaproteobacteria</taxon>
        <taxon>Burkholderiales</taxon>
        <taxon>Oxalobacteraceae</taxon>
        <taxon>Herminiimonas</taxon>
    </lineage>
</organism>
<dbReference type="Pfam" id="PF24389">
    <property type="entry name" value="ORC-CDC6-like"/>
    <property type="match status" value="1"/>
</dbReference>